<dbReference type="CDD" id="cd07377">
    <property type="entry name" value="WHTH_GntR"/>
    <property type="match status" value="1"/>
</dbReference>
<dbReference type="FunFam" id="1.10.10.10:FF:000079">
    <property type="entry name" value="GntR family transcriptional regulator"/>
    <property type="match status" value="1"/>
</dbReference>
<dbReference type="InterPro" id="IPR028978">
    <property type="entry name" value="Chorismate_lyase_/UTRA_dom_sf"/>
</dbReference>
<evidence type="ECO:0000256" key="1">
    <source>
        <dbReference type="ARBA" id="ARBA00023015"/>
    </source>
</evidence>
<dbReference type="AlphaFoldDB" id="A0A5C7ELC4"/>
<feature type="domain" description="HTH gntR-type" evidence="4">
    <location>
        <begin position="15"/>
        <end position="83"/>
    </location>
</feature>
<dbReference type="InParanoid" id="A0A5C7ELC4"/>
<dbReference type="GO" id="GO:0003700">
    <property type="term" value="F:DNA-binding transcription factor activity"/>
    <property type="evidence" value="ECO:0007669"/>
    <property type="project" value="InterPro"/>
</dbReference>
<dbReference type="InterPro" id="IPR036390">
    <property type="entry name" value="WH_DNA-bd_sf"/>
</dbReference>
<proteinExistence type="predicted"/>
<evidence type="ECO:0000313" key="6">
    <source>
        <dbReference type="Proteomes" id="UP000321201"/>
    </source>
</evidence>
<dbReference type="EMBL" id="VPFL01000002">
    <property type="protein sequence ID" value="TXF13440.1"/>
    <property type="molecule type" value="Genomic_DNA"/>
</dbReference>
<organism evidence="5 6">
    <name type="scientific">Pelomicrobium methylotrophicum</name>
    <dbReference type="NCBI Taxonomy" id="2602750"/>
    <lineage>
        <taxon>Bacteria</taxon>
        <taxon>Pseudomonadati</taxon>
        <taxon>Pseudomonadota</taxon>
        <taxon>Hydrogenophilia</taxon>
        <taxon>Hydrogenophilia incertae sedis</taxon>
        <taxon>Pelomicrobium</taxon>
    </lineage>
</organism>
<evidence type="ECO:0000256" key="3">
    <source>
        <dbReference type="ARBA" id="ARBA00023163"/>
    </source>
</evidence>
<keyword evidence="2" id="KW-0238">DNA-binding</keyword>
<dbReference type="PANTHER" id="PTHR44846">
    <property type="entry name" value="MANNOSYL-D-GLYCERATE TRANSPORT/METABOLISM SYSTEM REPRESSOR MNGR-RELATED"/>
    <property type="match status" value="1"/>
</dbReference>
<keyword evidence="1" id="KW-0805">Transcription regulation</keyword>
<keyword evidence="3" id="KW-0804">Transcription</keyword>
<dbReference type="SMART" id="SM00345">
    <property type="entry name" value="HTH_GNTR"/>
    <property type="match status" value="1"/>
</dbReference>
<dbReference type="PANTHER" id="PTHR44846:SF1">
    <property type="entry name" value="MANNOSYL-D-GLYCERATE TRANSPORT_METABOLISM SYSTEM REPRESSOR MNGR-RELATED"/>
    <property type="match status" value="1"/>
</dbReference>
<dbReference type="PROSITE" id="PS50949">
    <property type="entry name" value="HTH_GNTR"/>
    <property type="match status" value="1"/>
</dbReference>
<reference evidence="5 6" key="1">
    <citation type="submission" date="2019-08" db="EMBL/GenBank/DDBJ databases">
        <title>Pelomicrobium methylotrophicum gen. nov., sp. nov. a moderately thermophilic, facultatively anaerobic, lithoautotrophic and methylotrophic bacterium isolated from a terrestrial mud volcano.</title>
        <authorList>
            <person name="Slobodkina G.B."/>
            <person name="Merkel A.Y."/>
            <person name="Slobodkin A.I."/>
        </authorList>
    </citation>
    <scope>NUCLEOTIDE SEQUENCE [LARGE SCALE GENOMIC DNA]</scope>
    <source>
        <strain evidence="5 6">SM250</strain>
    </source>
</reference>
<dbReference type="InterPro" id="IPR000524">
    <property type="entry name" value="Tscrpt_reg_HTH_GntR"/>
</dbReference>
<protein>
    <submittedName>
        <fullName evidence="5">GntR family transcriptional regulator</fullName>
    </submittedName>
</protein>
<dbReference type="OrthoDB" id="6626198at2"/>
<dbReference type="SUPFAM" id="SSF64288">
    <property type="entry name" value="Chorismate lyase-like"/>
    <property type="match status" value="1"/>
</dbReference>
<evidence type="ECO:0000313" key="5">
    <source>
        <dbReference type="EMBL" id="TXF13440.1"/>
    </source>
</evidence>
<sequence length="251" mass="28513">MSKSESADVIPLSPLPLHTQIQEALRLRILDGTYKVHQQLPSESELMASFGVSRITVRQALGTLQKEGLIFKIPGKGSFVAKPKAFQDVTRLQGFGEAMNPLGYETCSRLLGLRRVPATPVVAERLGLVEREEVVEIRRLRYLNREPISLDVSYFPLEVGERLMRENLTARDIFLILENECGYRLGEAELTIEAALADEDLALQLKMESGGPMLRIERLTRTREGRPIDFEYLYYRGDAFRYRLRIGRDGS</sequence>
<comment type="caution">
    <text evidence="5">The sequence shown here is derived from an EMBL/GenBank/DDBJ whole genome shotgun (WGS) entry which is preliminary data.</text>
</comment>
<dbReference type="PRINTS" id="PR00035">
    <property type="entry name" value="HTHGNTR"/>
</dbReference>
<dbReference type="FunCoup" id="A0A5C7ELC4">
    <property type="interactions" value="79"/>
</dbReference>
<dbReference type="SMART" id="SM00866">
    <property type="entry name" value="UTRA"/>
    <property type="match status" value="1"/>
</dbReference>
<dbReference type="Pfam" id="PF00392">
    <property type="entry name" value="GntR"/>
    <property type="match status" value="1"/>
</dbReference>
<dbReference type="RefSeq" id="WP_147798614.1">
    <property type="nucleotide sequence ID" value="NZ_VPFL01000002.1"/>
</dbReference>
<gene>
    <name evidence="5" type="ORF">FR698_02605</name>
</gene>
<name>A0A5C7ELC4_9PROT</name>
<accession>A0A5C7ELC4</accession>
<dbReference type="InterPro" id="IPR011663">
    <property type="entry name" value="UTRA"/>
</dbReference>
<evidence type="ECO:0000259" key="4">
    <source>
        <dbReference type="PROSITE" id="PS50949"/>
    </source>
</evidence>
<dbReference type="SUPFAM" id="SSF46785">
    <property type="entry name" value="Winged helix' DNA-binding domain"/>
    <property type="match status" value="1"/>
</dbReference>
<dbReference type="GO" id="GO:0003677">
    <property type="term" value="F:DNA binding"/>
    <property type="evidence" value="ECO:0007669"/>
    <property type="project" value="UniProtKB-KW"/>
</dbReference>
<dbReference type="Gene3D" id="3.40.1410.10">
    <property type="entry name" value="Chorismate lyase-like"/>
    <property type="match status" value="1"/>
</dbReference>
<dbReference type="GO" id="GO:0045892">
    <property type="term" value="P:negative regulation of DNA-templated transcription"/>
    <property type="evidence" value="ECO:0007669"/>
    <property type="project" value="TreeGrafter"/>
</dbReference>
<dbReference type="Gene3D" id="1.10.10.10">
    <property type="entry name" value="Winged helix-like DNA-binding domain superfamily/Winged helix DNA-binding domain"/>
    <property type="match status" value="1"/>
</dbReference>
<evidence type="ECO:0000256" key="2">
    <source>
        <dbReference type="ARBA" id="ARBA00023125"/>
    </source>
</evidence>
<dbReference type="InterPro" id="IPR036388">
    <property type="entry name" value="WH-like_DNA-bd_sf"/>
</dbReference>
<dbReference type="Pfam" id="PF07702">
    <property type="entry name" value="UTRA"/>
    <property type="match status" value="1"/>
</dbReference>
<dbReference type="InterPro" id="IPR050679">
    <property type="entry name" value="Bact_HTH_transcr_reg"/>
</dbReference>
<dbReference type="Proteomes" id="UP000321201">
    <property type="component" value="Unassembled WGS sequence"/>
</dbReference>
<keyword evidence="6" id="KW-1185">Reference proteome</keyword>